<organism evidence="2 3">
    <name type="scientific">Evansella vedderi</name>
    <dbReference type="NCBI Taxonomy" id="38282"/>
    <lineage>
        <taxon>Bacteria</taxon>
        <taxon>Bacillati</taxon>
        <taxon>Bacillota</taxon>
        <taxon>Bacilli</taxon>
        <taxon>Bacillales</taxon>
        <taxon>Bacillaceae</taxon>
        <taxon>Evansella</taxon>
    </lineage>
</organism>
<dbReference type="PANTHER" id="PTHR33744">
    <property type="entry name" value="CARBOHYDRATE DIACID REGULATOR"/>
    <property type="match status" value="1"/>
</dbReference>
<sequence length="305" mass="35613">MLNRLKQNYKHAIIHDVSVLSKSYQLTIADDMGDTVTFDRRKLSKDEVNLLETIFKVKDEHIFHPKSMLEEVLYNCLILNEEMDTGKVSKILTFPCRFIHFNFKGTVADQSDFEEAMKNLFSSTNDLLWISTNKGVLVQLIDDHFEDDEIEESLIDTIMSDFFVQLTLYVGSPITELGEIKERFRWESKVFEMARPAATAKNLFVEQDIVPYIFLKDLTEETKKTILHSLTPVLDDRTLLDSVKVYLECNLNTSLAAKKMYMHRNTLQYRVDKFIEKTSIDIKRFPNAVAVYFMFTMLEPARRDD</sequence>
<dbReference type="EMBL" id="JAUSUG010000005">
    <property type="protein sequence ID" value="MDQ0254193.1"/>
    <property type="molecule type" value="Genomic_DNA"/>
</dbReference>
<keyword evidence="3" id="KW-1185">Reference proteome</keyword>
<dbReference type="Pfam" id="PF13556">
    <property type="entry name" value="HTH_30"/>
    <property type="match status" value="1"/>
</dbReference>
<feature type="domain" description="PucR C-terminal helix-turn-helix" evidence="1">
    <location>
        <begin position="239"/>
        <end position="295"/>
    </location>
</feature>
<dbReference type="RefSeq" id="WP_307323792.1">
    <property type="nucleotide sequence ID" value="NZ_JAUSUG010000005.1"/>
</dbReference>
<dbReference type="Gene3D" id="1.10.10.2840">
    <property type="entry name" value="PucR C-terminal helix-turn-helix domain"/>
    <property type="match status" value="1"/>
</dbReference>
<comment type="caution">
    <text evidence="2">The sequence shown here is derived from an EMBL/GenBank/DDBJ whole genome shotgun (WGS) entry which is preliminary data.</text>
</comment>
<dbReference type="InterPro" id="IPR051448">
    <property type="entry name" value="CdaR-like_regulators"/>
</dbReference>
<dbReference type="PANTHER" id="PTHR33744:SF15">
    <property type="entry name" value="CARBOHYDRATE DIACID REGULATOR"/>
    <property type="match status" value="1"/>
</dbReference>
<dbReference type="Proteomes" id="UP001230005">
    <property type="component" value="Unassembled WGS sequence"/>
</dbReference>
<accession>A0ABT9ZSI4</accession>
<name>A0ABT9ZSI4_9BACI</name>
<evidence type="ECO:0000259" key="1">
    <source>
        <dbReference type="Pfam" id="PF13556"/>
    </source>
</evidence>
<evidence type="ECO:0000313" key="2">
    <source>
        <dbReference type="EMBL" id="MDQ0254193.1"/>
    </source>
</evidence>
<gene>
    <name evidence="2" type="ORF">J2S74_001568</name>
</gene>
<reference evidence="2 3" key="1">
    <citation type="submission" date="2023-07" db="EMBL/GenBank/DDBJ databases">
        <title>Genomic Encyclopedia of Type Strains, Phase IV (KMG-IV): sequencing the most valuable type-strain genomes for metagenomic binning, comparative biology and taxonomic classification.</title>
        <authorList>
            <person name="Goeker M."/>
        </authorList>
    </citation>
    <scope>NUCLEOTIDE SEQUENCE [LARGE SCALE GENOMIC DNA]</scope>
    <source>
        <strain evidence="2 3">DSM 9768</strain>
    </source>
</reference>
<dbReference type="InterPro" id="IPR042070">
    <property type="entry name" value="PucR_C-HTH_sf"/>
</dbReference>
<proteinExistence type="predicted"/>
<evidence type="ECO:0000313" key="3">
    <source>
        <dbReference type="Proteomes" id="UP001230005"/>
    </source>
</evidence>
<dbReference type="InterPro" id="IPR025736">
    <property type="entry name" value="PucR_C-HTH_dom"/>
</dbReference>
<protein>
    <recommendedName>
        <fullName evidence="1">PucR C-terminal helix-turn-helix domain-containing protein</fullName>
    </recommendedName>
</protein>